<dbReference type="InterPro" id="IPR016189">
    <property type="entry name" value="Transl_init_fac_IF2/IF5_N"/>
</dbReference>
<feature type="region of interest" description="Disordered" evidence="4">
    <location>
        <begin position="110"/>
        <end position="228"/>
    </location>
</feature>
<evidence type="ECO:0000256" key="3">
    <source>
        <dbReference type="ARBA" id="ARBA00022917"/>
    </source>
</evidence>
<evidence type="ECO:0000259" key="5">
    <source>
        <dbReference type="SMART" id="SM00653"/>
    </source>
</evidence>
<sequence>MASNVEDPGQKSTKSVTLDVDPPAAAAVGNSTSTNASADAENEEGEVERKHVDDELAAMFGGMKKKKKASKKTQFAVDLDNLPARRDFQAPTTIAGDKAKKEEAAAAAAASAAATAEPASPAGVAAAEGMEDGDLNFGELKKKKKKGKSTKLAEFEKELAEAEAAAAAEEEDEEEGGAGDEDEGANGEDVVDRTAEGDLGDNPFAHDAGADAGGAGAGAGINDKPDDQQAWIGSERDYHYSELLGRIFKTLRQHNPALSGDKKKYTIVPPSVQREGSKKTMFANSLDICKRMHREPEHVYSFLFAELGTIGNVDGSQRLIIKGRFQPKQIENVLRKYIVEYVTCKTCKSPNTILSKENRIYFMTCSTCGSTRSVSAIKTGFQAVTGKRSKLRAAA</sequence>
<protein>
    <recommendedName>
        <fullName evidence="5">Translation initiation factor IF2/IF5 domain-containing protein</fullName>
    </recommendedName>
</protein>
<feature type="compositionally biased region" description="Acidic residues" evidence="4">
    <location>
        <begin position="168"/>
        <end position="186"/>
    </location>
</feature>
<evidence type="ECO:0000313" key="7">
    <source>
        <dbReference type="Proteomes" id="UP000027361"/>
    </source>
</evidence>
<dbReference type="InterPro" id="IPR016190">
    <property type="entry name" value="Transl_init_fac_IF2/IF5_Zn-bd"/>
</dbReference>
<evidence type="ECO:0000313" key="6">
    <source>
        <dbReference type="EMBL" id="KDN43428.1"/>
    </source>
</evidence>
<dbReference type="RefSeq" id="XP_013242381.1">
    <property type="nucleotide sequence ID" value="XM_013386927.1"/>
</dbReference>
<evidence type="ECO:0000256" key="1">
    <source>
        <dbReference type="ARBA" id="ARBA00010397"/>
    </source>
</evidence>
<dbReference type="InParanoid" id="A0A066VT35"/>
<dbReference type="HOGENOM" id="CLU_026663_0_2_1"/>
<keyword evidence="2" id="KW-0396">Initiation factor</keyword>
<dbReference type="EMBL" id="JMSN01000061">
    <property type="protein sequence ID" value="KDN43428.1"/>
    <property type="molecule type" value="Genomic_DNA"/>
</dbReference>
<gene>
    <name evidence="6" type="ORF">K437DRAFT_248459</name>
</gene>
<dbReference type="Gene3D" id="3.30.30.170">
    <property type="match status" value="1"/>
</dbReference>
<feature type="compositionally biased region" description="Low complexity" evidence="4">
    <location>
        <begin position="110"/>
        <end position="128"/>
    </location>
</feature>
<feature type="compositionally biased region" description="Basic and acidic residues" evidence="4">
    <location>
        <begin position="151"/>
        <end position="160"/>
    </location>
</feature>
<feature type="domain" description="Translation initiation factor IF2/IF5" evidence="5">
    <location>
        <begin position="262"/>
        <end position="371"/>
    </location>
</feature>
<dbReference type="PANTHER" id="PTHR23001">
    <property type="entry name" value="EUKARYOTIC TRANSLATION INITIATION FACTOR"/>
    <property type="match status" value="1"/>
</dbReference>
<keyword evidence="3" id="KW-0648">Protein biosynthesis</keyword>
<dbReference type="STRING" id="1037660.A0A066VT35"/>
<evidence type="ECO:0000256" key="4">
    <source>
        <dbReference type="SAM" id="MobiDB-lite"/>
    </source>
</evidence>
<proteinExistence type="inferred from homology"/>
<dbReference type="GO" id="GO:0001731">
    <property type="term" value="P:formation of translation preinitiation complex"/>
    <property type="evidence" value="ECO:0007669"/>
    <property type="project" value="TreeGrafter"/>
</dbReference>
<dbReference type="FunFam" id="3.30.30.170:FF:000001">
    <property type="entry name" value="Eukaryotic translation initiation factor 2 subunit"/>
    <property type="match status" value="1"/>
</dbReference>
<dbReference type="InterPro" id="IPR002735">
    <property type="entry name" value="Transl_init_fac_IF2/IF5_dom"/>
</dbReference>
<dbReference type="Pfam" id="PF01873">
    <property type="entry name" value="eIF-5_eIF-2B"/>
    <property type="match status" value="1"/>
</dbReference>
<dbReference type="SMART" id="SM00653">
    <property type="entry name" value="eIF2B_5"/>
    <property type="match status" value="1"/>
</dbReference>
<dbReference type="PANTHER" id="PTHR23001:SF3">
    <property type="entry name" value="EUKARYOTIC TRANSLATION INITIATION FACTOR 2 SUBUNIT 2"/>
    <property type="match status" value="1"/>
</dbReference>
<dbReference type="OrthoDB" id="10255414at2759"/>
<comment type="caution">
    <text evidence="6">The sequence shown here is derived from an EMBL/GenBank/DDBJ whole genome shotgun (WGS) entry which is preliminary data.</text>
</comment>
<feature type="region of interest" description="Disordered" evidence="4">
    <location>
        <begin position="1"/>
        <end position="52"/>
    </location>
</feature>
<dbReference type="SUPFAM" id="SSF100966">
    <property type="entry name" value="Translation initiation factor 2 beta, aIF2beta, N-terminal domain"/>
    <property type="match status" value="1"/>
</dbReference>
<dbReference type="Proteomes" id="UP000027361">
    <property type="component" value="Unassembled WGS sequence"/>
</dbReference>
<reference evidence="6 7" key="1">
    <citation type="submission" date="2014-05" db="EMBL/GenBank/DDBJ databases">
        <title>Draft genome sequence of a rare smut relative, Tilletiaria anomala UBC 951.</title>
        <authorList>
            <consortium name="DOE Joint Genome Institute"/>
            <person name="Toome M."/>
            <person name="Kuo A."/>
            <person name="Henrissat B."/>
            <person name="Lipzen A."/>
            <person name="Tritt A."/>
            <person name="Yoshinaga Y."/>
            <person name="Zane M."/>
            <person name="Barry K."/>
            <person name="Grigoriev I.V."/>
            <person name="Spatafora J.W."/>
            <person name="Aimea M.C."/>
        </authorList>
    </citation>
    <scope>NUCLEOTIDE SEQUENCE [LARGE SCALE GENOMIC DNA]</scope>
    <source>
        <strain evidence="6 7">UBC 951</strain>
    </source>
</reference>
<dbReference type="GO" id="GO:0003729">
    <property type="term" value="F:mRNA binding"/>
    <property type="evidence" value="ECO:0007669"/>
    <property type="project" value="TreeGrafter"/>
</dbReference>
<organism evidence="6 7">
    <name type="scientific">Tilletiaria anomala (strain ATCC 24038 / CBS 436.72 / UBC 951)</name>
    <dbReference type="NCBI Taxonomy" id="1037660"/>
    <lineage>
        <taxon>Eukaryota</taxon>
        <taxon>Fungi</taxon>
        <taxon>Dikarya</taxon>
        <taxon>Basidiomycota</taxon>
        <taxon>Ustilaginomycotina</taxon>
        <taxon>Exobasidiomycetes</taxon>
        <taxon>Georgefischeriales</taxon>
        <taxon>Tilletiariaceae</taxon>
        <taxon>Tilletiaria</taxon>
    </lineage>
</organism>
<dbReference type="AlphaFoldDB" id="A0A066VT35"/>
<dbReference type="OMA" id="QTGPTWE"/>
<evidence type="ECO:0000256" key="2">
    <source>
        <dbReference type="ARBA" id="ARBA00022540"/>
    </source>
</evidence>
<dbReference type="InterPro" id="IPR045196">
    <property type="entry name" value="IF2/IF5"/>
</dbReference>
<accession>A0A066VT35</accession>
<dbReference type="GeneID" id="25263297"/>
<dbReference type="SUPFAM" id="SSF75689">
    <property type="entry name" value="Zinc-binding domain of translation initiation factor 2 beta"/>
    <property type="match status" value="1"/>
</dbReference>
<keyword evidence="7" id="KW-1185">Reference proteome</keyword>
<dbReference type="GO" id="GO:0003743">
    <property type="term" value="F:translation initiation factor activity"/>
    <property type="evidence" value="ECO:0007669"/>
    <property type="project" value="UniProtKB-KW"/>
</dbReference>
<dbReference type="GO" id="GO:0005850">
    <property type="term" value="C:eukaryotic translation initiation factor 2 complex"/>
    <property type="evidence" value="ECO:0007669"/>
    <property type="project" value="TreeGrafter"/>
</dbReference>
<dbReference type="GO" id="GO:0031369">
    <property type="term" value="F:translation initiation factor binding"/>
    <property type="evidence" value="ECO:0007669"/>
    <property type="project" value="TreeGrafter"/>
</dbReference>
<name>A0A066VT35_TILAU</name>
<comment type="similarity">
    <text evidence="1">Belongs to the eIF-2-beta/eIF-5 family.</text>
</comment>